<dbReference type="Proteomes" id="UP001066276">
    <property type="component" value="Chromosome 2_1"/>
</dbReference>
<name>A0AAV7VFD3_PLEWA</name>
<evidence type="ECO:0000313" key="1">
    <source>
        <dbReference type="EMBL" id="KAJ1200008.1"/>
    </source>
</evidence>
<protein>
    <submittedName>
        <fullName evidence="1">Uncharacterized protein</fullName>
    </submittedName>
</protein>
<dbReference type="EMBL" id="JANPWB010000003">
    <property type="protein sequence ID" value="KAJ1200008.1"/>
    <property type="molecule type" value="Genomic_DNA"/>
</dbReference>
<reference evidence="1" key="1">
    <citation type="journal article" date="2022" name="bioRxiv">
        <title>Sequencing and chromosome-scale assembly of the giantPleurodeles waltlgenome.</title>
        <authorList>
            <person name="Brown T."/>
            <person name="Elewa A."/>
            <person name="Iarovenko S."/>
            <person name="Subramanian E."/>
            <person name="Araus A.J."/>
            <person name="Petzold A."/>
            <person name="Susuki M."/>
            <person name="Suzuki K.-i.T."/>
            <person name="Hayashi T."/>
            <person name="Toyoda A."/>
            <person name="Oliveira C."/>
            <person name="Osipova E."/>
            <person name="Leigh N.D."/>
            <person name="Simon A."/>
            <person name="Yun M.H."/>
        </authorList>
    </citation>
    <scope>NUCLEOTIDE SEQUENCE</scope>
    <source>
        <strain evidence="1">20211129_DDA</strain>
        <tissue evidence="1">Liver</tissue>
    </source>
</reference>
<proteinExistence type="predicted"/>
<comment type="caution">
    <text evidence="1">The sequence shown here is derived from an EMBL/GenBank/DDBJ whole genome shotgun (WGS) entry which is preliminary data.</text>
</comment>
<accession>A0AAV7VFD3</accession>
<dbReference type="AlphaFoldDB" id="A0AAV7VFD3"/>
<organism evidence="1 2">
    <name type="scientific">Pleurodeles waltl</name>
    <name type="common">Iberian ribbed newt</name>
    <dbReference type="NCBI Taxonomy" id="8319"/>
    <lineage>
        <taxon>Eukaryota</taxon>
        <taxon>Metazoa</taxon>
        <taxon>Chordata</taxon>
        <taxon>Craniata</taxon>
        <taxon>Vertebrata</taxon>
        <taxon>Euteleostomi</taxon>
        <taxon>Amphibia</taxon>
        <taxon>Batrachia</taxon>
        <taxon>Caudata</taxon>
        <taxon>Salamandroidea</taxon>
        <taxon>Salamandridae</taxon>
        <taxon>Pleurodelinae</taxon>
        <taxon>Pleurodeles</taxon>
    </lineage>
</organism>
<gene>
    <name evidence="1" type="ORF">NDU88_003838</name>
</gene>
<keyword evidence="2" id="KW-1185">Reference proteome</keyword>
<sequence>MTESATGHTGSKMAGRPVNVQGACNERRWICGRQPARDWRIKNPGRHRAERRTAEWSRSVLCGFCGFFHQVTMLKGPIRQVTGRNAWSRR</sequence>
<evidence type="ECO:0000313" key="2">
    <source>
        <dbReference type="Proteomes" id="UP001066276"/>
    </source>
</evidence>